<evidence type="ECO:0000259" key="4">
    <source>
        <dbReference type="PROSITE" id="PS01124"/>
    </source>
</evidence>
<dbReference type="GO" id="GO:0043565">
    <property type="term" value="F:sequence-specific DNA binding"/>
    <property type="evidence" value="ECO:0007669"/>
    <property type="project" value="InterPro"/>
</dbReference>
<dbReference type="STRING" id="858640.A3K86_20845"/>
<reference evidence="5 6" key="1">
    <citation type="submission" date="2016-03" db="EMBL/GenBank/DDBJ databases">
        <title>Photobacterium proteolyticum sp. nov. a protease producing bacterium isolated from ocean sediments of Laizhou Bay.</title>
        <authorList>
            <person name="Li Y."/>
        </authorList>
    </citation>
    <scope>NUCLEOTIDE SEQUENCE [LARGE SCALE GENOMIC DNA]</scope>
    <source>
        <strain evidence="5 6">R-40508</strain>
    </source>
</reference>
<evidence type="ECO:0000256" key="1">
    <source>
        <dbReference type="ARBA" id="ARBA00023015"/>
    </source>
</evidence>
<evidence type="ECO:0000256" key="2">
    <source>
        <dbReference type="ARBA" id="ARBA00023125"/>
    </source>
</evidence>
<dbReference type="EMBL" id="LVHF01000033">
    <property type="protein sequence ID" value="OAN11396.1"/>
    <property type="molecule type" value="Genomic_DNA"/>
</dbReference>
<evidence type="ECO:0000313" key="6">
    <source>
        <dbReference type="Proteomes" id="UP000078503"/>
    </source>
</evidence>
<dbReference type="OrthoDB" id="6592899at2"/>
<keyword evidence="6" id="KW-1185">Reference proteome</keyword>
<keyword evidence="2" id="KW-0238">DNA-binding</keyword>
<comment type="caution">
    <text evidence="5">The sequence shown here is derived from an EMBL/GenBank/DDBJ whole genome shotgun (WGS) entry which is preliminary data.</text>
</comment>
<dbReference type="GO" id="GO:0003700">
    <property type="term" value="F:DNA-binding transcription factor activity"/>
    <property type="evidence" value="ECO:0007669"/>
    <property type="project" value="InterPro"/>
</dbReference>
<dbReference type="Pfam" id="PF12833">
    <property type="entry name" value="HTH_18"/>
    <property type="match status" value="1"/>
</dbReference>
<organism evidence="5 6">
    <name type="scientific">Photobacterium jeanii</name>
    <dbReference type="NCBI Taxonomy" id="858640"/>
    <lineage>
        <taxon>Bacteria</taxon>
        <taxon>Pseudomonadati</taxon>
        <taxon>Pseudomonadota</taxon>
        <taxon>Gammaproteobacteria</taxon>
        <taxon>Vibrionales</taxon>
        <taxon>Vibrionaceae</taxon>
        <taxon>Photobacterium</taxon>
    </lineage>
</organism>
<dbReference type="Gene3D" id="1.10.10.60">
    <property type="entry name" value="Homeodomain-like"/>
    <property type="match status" value="1"/>
</dbReference>
<gene>
    <name evidence="5" type="ORF">A3K86_20845</name>
</gene>
<evidence type="ECO:0000313" key="5">
    <source>
        <dbReference type="EMBL" id="OAN11396.1"/>
    </source>
</evidence>
<dbReference type="RefSeq" id="WP_068336118.1">
    <property type="nucleotide sequence ID" value="NZ_LVHF01000033.1"/>
</dbReference>
<name>A0A178K2R2_9GAMM</name>
<accession>A0A178K2R2</accession>
<dbReference type="PANTHER" id="PTHR46796">
    <property type="entry name" value="HTH-TYPE TRANSCRIPTIONAL ACTIVATOR RHAS-RELATED"/>
    <property type="match status" value="1"/>
</dbReference>
<proteinExistence type="predicted"/>
<feature type="domain" description="HTH araC/xylS-type" evidence="4">
    <location>
        <begin position="152"/>
        <end position="254"/>
    </location>
</feature>
<evidence type="ECO:0000256" key="3">
    <source>
        <dbReference type="ARBA" id="ARBA00023163"/>
    </source>
</evidence>
<dbReference type="SMART" id="SM00342">
    <property type="entry name" value="HTH_ARAC"/>
    <property type="match status" value="1"/>
</dbReference>
<dbReference type="AlphaFoldDB" id="A0A178K2R2"/>
<dbReference type="PROSITE" id="PS01124">
    <property type="entry name" value="HTH_ARAC_FAMILY_2"/>
    <property type="match status" value="1"/>
</dbReference>
<protein>
    <submittedName>
        <fullName evidence="5">AraC family transcriptional regulator</fullName>
    </submittedName>
</protein>
<keyword evidence="3" id="KW-0804">Transcription</keyword>
<dbReference type="InterPro" id="IPR009057">
    <property type="entry name" value="Homeodomain-like_sf"/>
</dbReference>
<dbReference type="Pfam" id="PF20240">
    <property type="entry name" value="DUF6597"/>
    <property type="match status" value="1"/>
</dbReference>
<dbReference type="PANTHER" id="PTHR46796:SF13">
    <property type="entry name" value="HTH-TYPE TRANSCRIPTIONAL ACTIVATOR RHAS"/>
    <property type="match status" value="1"/>
</dbReference>
<sequence>MYTQHIQPSLQLNPHIAQFWLWEQHNITFIPNMLPGTGVEMLFNFGDPLKINTHQYSHLGTNDCIVVCPRKSLIQFLPTGKTKILSVRFRSAGFFTLFGLPLTEIADQIISAKELLPACLLEQLFDTKNDSKKIALLEQWLLHKLMKVTSEDTTLQWAIDKIYYHNQSDSITEVKQQLNCSERTFQRKFKLFTGVDAKYFERTARFQSTLKKLLKAQSSQYLPVAFEHGYYDQSHFIKDFKFYTQSTPSEYLTEQNFSLNYYNHTAKLPRN</sequence>
<dbReference type="SUPFAM" id="SSF46689">
    <property type="entry name" value="Homeodomain-like"/>
    <property type="match status" value="1"/>
</dbReference>
<dbReference type="Proteomes" id="UP000078503">
    <property type="component" value="Unassembled WGS sequence"/>
</dbReference>
<dbReference type="InterPro" id="IPR046532">
    <property type="entry name" value="DUF6597"/>
</dbReference>
<dbReference type="InterPro" id="IPR018060">
    <property type="entry name" value="HTH_AraC"/>
</dbReference>
<keyword evidence="1" id="KW-0805">Transcription regulation</keyword>
<dbReference type="InterPro" id="IPR050204">
    <property type="entry name" value="AraC_XylS_family_regulators"/>
</dbReference>